<sequence length="119" mass="13623">MIWFSLLWFVIWRFFVVCIPACIFCAWACFYLIEDALLATICAICICIVVVAVWVSVIIVPYLKDLLQESRDMVVESTQQKVFGFSGFLFWLVWGVVKSVGKGICGLFSKILGRRSKRP</sequence>
<accession>D3UH03</accession>
<dbReference type="HOGENOM" id="CLU_2058123_0_0_7"/>
<dbReference type="AlphaFoldDB" id="D3UH03"/>
<feature type="transmembrane region" description="Helical" evidence="1">
    <location>
        <begin position="6"/>
        <end position="30"/>
    </location>
</feature>
<dbReference type="Proteomes" id="UP000001522">
    <property type="component" value="Chromosome"/>
</dbReference>
<keyword evidence="1" id="KW-0472">Membrane</keyword>
<evidence type="ECO:0000313" key="2">
    <source>
        <dbReference type="EMBL" id="CBG39775.1"/>
    </source>
</evidence>
<name>D3UH03_HELM1</name>
<evidence type="ECO:0000313" key="3">
    <source>
        <dbReference type="Proteomes" id="UP000001522"/>
    </source>
</evidence>
<keyword evidence="1" id="KW-1133">Transmembrane helix</keyword>
<gene>
    <name evidence="2" type="ordered locus">HMU05140</name>
</gene>
<dbReference type="RefSeq" id="WP_013022861.1">
    <property type="nucleotide sequence ID" value="NC_013949.1"/>
</dbReference>
<evidence type="ECO:0000256" key="1">
    <source>
        <dbReference type="SAM" id="Phobius"/>
    </source>
</evidence>
<keyword evidence="1" id="KW-0812">Transmembrane</keyword>
<protein>
    <submittedName>
        <fullName evidence="2">Putative inner membrane protein</fullName>
    </submittedName>
</protein>
<feature type="transmembrane region" description="Helical" evidence="1">
    <location>
        <begin position="83"/>
        <end position="108"/>
    </location>
</feature>
<feature type="transmembrane region" description="Helical" evidence="1">
    <location>
        <begin position="37"/>
        <end position="63"/>
    </location>
</feature>
<dbReference type="KEGG" id="hms:HMU05140"/>
<reference evidence="2 3" key="1">
    <citation type="journal article" date="2010" name="BMC Genomics">
        <title>Comparative genomics and proteomics of Helicobacter mustelae, an ulcerogenic and carcinogenic gastric pathogen.</title>
        <authorList>
            <person name="O'Toole P.W."/>
            <person name="Snelling W.J."/>
            <person name="Canchaya C."/>
            <person name="Forde B.M."/>
            <person name="Hardie K.R."/>
            <person name="Josenhans C."/>
            <person name="Graham R.L.J."/>
            <person name="McMullan G."/>
            <person name="Parkhill J."/>
            <person name="Belda E."/>
            <person name="Bentley S.D."/>
        </authorList>
    </citation>
    <scope>NUCLEOTIDE SEQUENCE [LARGE SCALE GENOMIC DNA]</scope>
    <source>
        <strain evidence="3">ATCC 43772 / LMG 18044 / NCTC 12198 / 12198</strain>
    </source>
</reference>
<proteinExistence type="predicted"/>
<organism evidence="2 3">
    <name type="scientific">Helicobacter mustelae (strain ATCC 43772 / CCUG 25715 / CIP 103759 / LMG 18044 / NCTC 12198 / R85-136P)</name>
    <name type="common">Campylobacter mustelae</name>
    <dbReference type="NCBI Taxonomy" id="679897"/>
    <lineage>
        <taxon>Bacteria</taxon>
        <taxon>Pseudomonadati</taxon>
        <taxon>Campylobacterota</taxon>
        <taxon>Epsilonproteobacteria</taxon>
        <taxon>Campylobacterales</taxon>
        <taxon>Helicobacteraceae</taxon>
        <taxon>Helicobacter</taxon>
    </lineage>
</organism>
<dbReference type="EMBL" id="FN555004">
    <property type="protein sequence ID" value="CBG39775.1"/>
    <property type="molecule type" value="Genomic_DNA"/>
</dbReference>
<keyword evidence="3" id="KW-1185">Reference proteome</keyword>